<sequence length="218" mass="23789">MPPLLTALKHPISLRPEHVAPEQTRLRIKQHSKSWSGGDFTIFAASSSDASTSGSSSSPLTDGAKLFTVDGKVTSWSQRTSMRDATGLPLFEMYRKKAGVTWYVGLPGSADRDEAVVKMMPRFSLLKDKVDVVVSNAADGGSEVLLEVRGQDVWKLNTFVFFEGALVMRLRRTDKMSVYVPGKSMEWEVDVAQGMDLSLVSPKVMGGCNVGNGMLTEL</sequence>
<name>A0ACC3SA17_9PEZI</name>
<gene>
    <name evidence="1" type="ORF">M8818_005371</name>
</gene>
<proteinExistence type="predicted"/>
<dbReference type="EMBL" id="JAMKPW020000032">
    <property type="protein sequence ID" value="KAK8203146.1"/>
    <property type="molecule type" value="Genomic_DNA"/>
</dbReference>
<comment type="caution">
    <text evidence="1">The sequence shown here is derived from an EMBL/GenBank/DDBJ whole genome shotgun (WGS) entry which is preliminary data.</text>
</comment>
<accession>A0ACC3SA17</accession>
<evidence type="ECO:0000313" key="1">
    <source>
        <dbReference type="EMBL" id="KAK8203146.1"/>
    </source>
</evidence>
<reference evidence="1" key="1">
    <citation type="submission" date="2024-02" db="EMBL/GenBank/DDBJ databases">
        <title>Metagenome Assembled Genome of Zalaria obscura JY119.</title>
        <authorList>
            <person name="Vighnesh L."/>
            <person name="Jagadeeshwari U."/>
            <person name="Venkata Ramana C."/>
            <person name="Sasikala C."/>
        </authorList>
    </citation>
    <scope>NUCLEOTIDE SEQUENCE</scope>
    <source>
        <strain evidence="1">JY119</strain>
    </source>
</reference>
<dbReference type="Proteomes" id="UP001320706">
    <property type="component" value="Unassembled WGS sequence"/>
</dbReference>
<protein>
    <submittedName>
        <fullName evidence="1">Uncharacterized protein</fullName>
    </submittedName>
</protein>
<evidence type="ECO:0000313" key="2">
    <source>
        <dbReference type="Proteomes" id="UP001320706"/>
    </source>
</evidence>
<keyword evidence="2" id="KW-1185">Reference proteome</keyword>
<organism evidence="1 2">
    <name type="scientific">Zalaria obscura</name>
    <dbReference type="NCBI Taxonomy" id="2024903"/>
    <lineage>
        <taxon>Eukaryota</taxon>
        <taxon>Fungi</taxon>
        <taxon>Dikarya</taxon>
        <taxon>Ascomycota</taxon>
        <taxon>Pezizomycotina</taxon>
        <taxon>Dothideomycetes</taxon>
        <taxon>Dothideomycetidae</taxon>
        <taxon>Dothideales</taxon>
        <taxon>Zalariaceae</taxon>
        <taxon>Zalaria</taxon>
    </lineage>
</organism>